<proteinExistence type="predicted"/>
<reference evidence="2 3" key="1">
    <citation type="submission" date="2017-01" db="EMBL/GenBank/DDBJ databases">
        <title>Genome Analysis of Deinococcus marmoris KOPRI26562.</title>
        <authorList>
            <person name="Kim J.H."/>
            <person name="Oh H.-M."/>
        </authorList>
    </citation>
    <scope>NUCLEOTIDE SEQUENCE [LARGE SCALE GENOMIC DNA]</scope>
    <source>
        <strain evidence="2 3">KOPRI26562</strain>
    </source>
</reference>
<protein>
    <submittedName>
        <fullName evidence="2">Uncharacterized protein</fullName>
    </submittedName>
</protein>
<name>A0A1U7P0J2_9DEIO</name>
<comment type="caution">
    <text evidence="2">The sequence shown here is derived from an EMBL/GenBank/DDBJ whole genome shotgun (WGS) entry which is preliminary data.</text>
</comment>
<accession>A0A1U7P0J2</accession>
<gene>
    <name evidence="2" type="ORF">BOO71_0005092</name>
    <name evidence="1" type="ORF">BOO71_0009379</name>
</gene>
<dbReference type="STRING" id="249408.BOO71_0005092"/>
<dbReference type="EMBL" id="MSTI01000107">
    <property type="protein sequence ID" value="OLV17255.1"/>
    <property type="molecule type" value="Genomic_DNA"/>
</dbReference>
<organism evidence="2 3">
    <name type="scientific">Deinococcus marmoris</name>
    <dbReference type="NCBI Taxonomy" id="249408"/>
    <lineage>
        <taxon>Bacteria</taxon>
        <taxon>Thermotogati</taxon>
        <taxon>Deinococcota</taxon>
        <taxon>Deinococci</taxon>
        <taxon>Deinococcales</taxon>
        <taxon>Deinococcaceae</taxon>
        <taxon>Deinococcus</taxon>
    </lineage>
</organism>
<dbReference type="Proteomes" id="UP000186607">
    <property type="component" value="Unassembled WGS sequence"/>
</dbReference>
<dbReference type="AlphaFoldDB" id="A0A1U7P0J2"/>
<evidence type="ECO:0000313" key="3">
    <source>
        <dbReference type="Proteomes" id="UP000186607"/>
    </source>
</evidence>
<evidence type="ECO:0000313" key="1">
    <source>
        <dbReference type="EMBL" id="OLV17255.1"/>
    </source>
</evidence>
<dbReference type="EMBL" id="MSTI01000062">
    <property type="protein sequence ID" value="OLV18684.1"/>
    <property type="molecule type" value="Genomic_DNA"/>
</dbReference>
<sequence>MSEHAQWDLLRLAAKGKHRPILRLIVDLTSALPFVRVHNDVHGIHLVVFFA</sequence>
<evidence type="ECO:0000313" key="2">
    <source>
        <dbReference type="EMBL" id="OLV18684.1"/>
    </source>
</evidence>
<keyword evidence="3" id="KW-1185">Reference proteome</keyword>